<dbReference type="OrthoDB" id="7924582at2"/>
<proteinExistence type="predicted"/>
<name>A0A074THK4_9RHOB</name>
<reference evidence="2 3" key="1">
    <citation type="submission" date="2014-03" db="EMBL/GenBank/DDBJ databases">
        <title>The draft genome sequence of Thioclava dalianensis DLFJ1-1.</title>
        <authorList>
            <person name="Lai Q."/>
            <person name="Shao Z."/>
        </authorList>
    </citation>
    <scope>NUCLEOTIDE SEQUENCE [LARGE SCALE GENOMIC DNA]</scope>
    <source>
        <strain evidence="2 3">DLFJ1-1</strain>
    </source>
</reference>
<organism evidence="2 3">
    <name type="scientific">Thioclava dalianensis</name>
    <dbReference type="NCBI Taxonomy" id="1185766"/>
    <lineage>
        <taxon>Bacteria</taxon>
        <taxon>Pseudomonadati</taxon>
        <taxon>Pseudomonadota</taxon>
        <taxon>Alphaproteobacteria</taxon>
        <taxon>Rhodobacterales</taxon>
        <taxon>Paracoccaceae</taxon>
        <taxon>Thioclava</taxon>
    </lineage>
</organism>
<dbReference type="STRING" id="1185766.SAMN05216224_11727"/>
<dbReference type="SUPFAM" id="SSF47598">
    <property type="entry name" value="Ribbon-helix-helix"/>
    <property type="match status" value="1"/>
</dbReference>
<comment type="caution">
    <text evidence="2">The sequence shown here is derived from an EMBL/GenBank/DDBJ whole genome shotgun (WGS) entry which is preliminary data.</text>
</comment>
<evidence type="ECO:0000313" key="3">
    <source>
        <dbReference type="Proteomes" id="UP000027725"/>
    </source>
</evidence>
<dbReference type="InterPro" id="IPR005569">
    <property type="entry name" value="Arc_DNA-bd_dom"/>
</dbReference>
<dbReference type="AlphaFoldDB" id="A0A074THK4"/>
<keyword evidence="3" id="KW-1185">Reference proteome</keyword>
<accession>A0A074THK4</accession>
<dbReference type="EMBL" id="JHEH01000030">
    <property type="protein sequence ID" value="KEP68518.1"/>
    <property type="molecule type" value="Genomic_DNA"/>
</dbReference>
<dbReference type="GO" id="GO:0003677">
    <property type="term" value="F:DNA binding"/>
    <property type="evidence" value="ECO:0007669"/>
    <property type="project" value="UniProtKB-KW"/>
</dbReference>
<dbReference type="Pfam" id="PF03869">
    <property type="entry name" value="Arc"/>
    <property type="match status" value="1"/>
</dbReference>
<dbReference type="Gene3D" id="1.10.1220.10">
    <property type="entry name" value="Met repressor-like"/>
    <property type="match status" value="1"/>
</dbReference>
<dbReference type="RefSeq" id="WP_038068376.1">
    <property type="nucleotide sequence ID" value="NZ_FOVB01000017.1"/>
</dbReference>
<dbReference type="Proteomes" id="UP000027725">
    <property type="component" value="Unassembled WGS sequence"/>
</dbReference>
<gene>
    <name evidence="2" type="ORF">DL1_11350</name>
</gene>
<dbReference type="GO" id="GO:0006355">
    <property type="term" value="P:regulation of DNA-templated transcription"/>
    <property type="evidence" value="ECO:0007669"/>
    <property type="project" value="InterPro"/>
</dbReference>
<keyword evidence="2" id="KW-0238">DNA-binding</keyword>
<sequence>MTEKKALQLRLPGDLKDWIAEQAKRNGASQNSEIIRAVRDRMDRVQKEGAA</sequence>
<dbReference type="InterPro" id="IPR010985">
    <property type="entry name" value="Ribbon_hlx_hlx"/>
</dbReference>
<evidence type="ECO:0000259" key="1">
    <source>
        <dbReference type="Pfam" id="PF03869"/>
    </source>
</evidence>
<protein>
    <submittedName>
        <fullName evidence="2">DNA-binding protein</fullName>
    </submittedName>
</protein>
<evidence type="ECO:0000313" key="2">
    <source>
        <dbReference type="EMBL" id="KEP68518.1"/>
    </source>
</evidence>
<feature type="domain" description="Arc-like DNA binding" evidence="1">
    <location>
        <begin position="8"/>
        <end position="42"/>
    </location>
</feature>
<dbReference type="eggNOG" id="ENOG5032GHX">
    <property type="taxonomic scope" value="Bacteria"/>
</dbReference>
<dbReference type="InterPro" id="IPR013321">
    <property type="entry name" value="Arc_rbn_hlx_hlx"/>
</dbReference>